<reference evidence="1 2" key="1">
    <citation type="submission" date="2014-06" db="EMBL/GenBank/DDBJ databases">
        <title>Evolutionary Origins and Diversification of the Mycorrhizal Mutualists.</title>
        <authorList>
            <consortium name="DOE Joint Genome Institute"/>
            <consortium name="Mycorrhizal Genomics Consortium"/>
            <person name="Kohler A."/>
            <person name="Kuo A."/>
            <person name="Nagy L.G."/>
            <person name="Floudas D."/>
            <person name="Copeland A."/>
            <person name="Barry K.W."/>
            <person name="Cichocki N."/>
            <person name="Veneault-Fourrey C."/>
            <person name="LaButti K."/>
            <person name="Lindquist E.A."/>
            <person name="Lipzen A."/>
            <person name="Lundell T."/>
            <person name="Morin E."/>
            <person name="Murat C."/>
            <person name="Riley R."/>
            <person name="Ohm R."/>
            <person name="Sun H."/>
            <person name="Tunlid A."/>
            <person name="Henrissat B."/>
            <person name="Grigoriev I.V."/>
            <person name="Hibbett D.S."/>
            <person name="Martin F."/>
        </authorList>
    </citation>
    <scope>NUCLEOTIDE SEQUENCE [LARGE SCALE GENOMIC DNA]</scope>
    <source>
        <strain evidence="1 2">SS14</strain>
    </source>
</reference>
<sequence>SGMARPIGILSPEIQLETSSIEDMDKDIPRYHRLYTSVVTSPSCRELFGTLSTSARIPYGIYVVQS</sequence>
<evidence type="ECO:0000313" key="2">
    <source>
        <dbReference type="Proteomes" id="UP000054279"/>
    </source>
</evidence>
<organism evidence="1 2">
    <name type="scientific">Sphaerobolus stellatus (strain SS14)</name>
    <dbReference type="NCBI Taxonomy" id="990650"/>
    <lineage>
        <taxon>Eukaryota</taxon>
        <taxon>Fungi</taxon>
        <taxon>Dikarya</taxon>
        <taxon>Basidiomycota</taxon>
        <taxon>Agaricomycotina</taxon>
        <taxon>Agaricomycetes</taxon>
        <taxon>Phallomycetidae</taxon>
        <taxon>Geastrales</taxon>
        <taxon>Sphaerobolaceae</taxon>
        <taxon>Sphaerobolus</taxon>
    </lineage>
</organism>
<gene>
    <name evidence="1" type="ORF">M422DRAFT_33228</name>
</gene>
<dbReference type="Proteomes" id="UP000054279">
    <property type="component" value="Unassembled WGS sequence"/>
</dbReference>
<feature type="non-terminal residue" evidence="1">
    <location>
        <position position="66"/>
    </location>
</feature>
<dbReference type="HOGENOM" id="CLU_2869095_0_0_1"/>
<accession>A0A0C9UUA7</accession>
<name>A0A0C9UUA7_SPHS4</name>
<protein>
    <submittedName>
        <fullName evidence="1">Uncharacterized protein</fullName>
    </submittedName>
</protein>
<evidence type="ECO:0000313" key="1">
    <source>
        <dbReference type="EMBL" id="KIJ38419.1"/>
    </source>
</evidence>
<proteinExistence type="predicted"/>
<dbReference type="AlphaFoldDB" id="A0A0C9UUA7"/>
<keyword evidence="2" id="KW-1185">Reference proteome</keyword>
<dbReference type="EMBL" id="KN837160">
    <property type="protein sequence ID" value="KIJ38419.1"/>
    <property type="molecule type" value="Genomic_DNA"/>
</dbReference>